<reference evidence="1" key="1">
    <citation type="submission" date="2015-12" db="EMBL/GenBank/DDBJ databases">
        <title>Gene expression during late stages of embryo sac development: a critical building block for successful pollen-pistil interactions.</title>
        <authorList>
            <person name="Liu Y."/>
            <person name="Joly V."/>
            <person name="Sabar M."/>
            <person name="Matton D.P."/>
        </authorList>
    </citation>
    <scope>NUCLEOTIDE SEQUENCE</scope>
</reference>
<name>A0A0V0HBE0_SOLCH</name>
<dbReference type="AlphaFoldDB" id="A0A0V0HBE0"/>
<proteinExistence type="predicted"/>
<sequence length="119" mass="13974">MLEDYTRVDKRAMRPLHKLLFDVVHKIILPRKHKRTEANYLNLTLMELLISQVQINLLQLILSHIHRISVHDDKDHGLGYGFWLGEVFEFFQVPVKEWQVQSTKDVFGGSGSCCYTCYL</sequence>
<accession>A0A0V0HBE0</accession>
<protein>
    <submittedName>
        <fullName evidence="1">Putative ovule protein</fullName>
    </submittedName>
</protein>
<evidence type="ECO:0000313" key="1">
    <source>
        <dbReference type="EMBL" id="JAP17168.1"/>
    </source>
</evidence>
<dbReference type="EMBL" id="GEDG01022871">
    <property type="protein sequence ID" value="JAP17168.1"/>
    <property type="molecule type" value="Transcribed_RNA"/>
</dbReference>
<organism evidence="1">
    <name type="scientific">Solanum chacoense</name>
    <name type="common">Chaco potato</name>
    <dbReference type="NCBI Taxonomy" id="4108"/>
    <lineage>
        <taxon>Eukaryota</taxon>
        <taxon>Viridiplantae</taxon>
        <taxon>Streptophyta</taxon>
        <taxon>Embryophyta</taxon>
        <taxon>Tracheophyta</taxon>
        <taxon>Spermatophyta</taxon>
        <taxon>Magnoliopsida</taxon>
        <taxon>eudicotyledons</taxon>
        <taxon>Gunneridae</taxon>
        <taxon>Pentapetalae</taxon>
        <taxon>asterids</taxon>
        <taxon>lamiids</taxon>
        <taxon>Solanales</taxon>
        <taxon>Solanaceae</taxon>
        <taxon>Solanoideae</taxon>
        <taxon>Solaneae</taxon>
        <taxon>Solanum</taxon>
    </lineage>
</organism>